<dbReference type="Proteomes" id="UP000092573">
    <property type="component" value="Chromosome"/>
</dbReference>
<name>A0A1B1MVP1_9BACL</name>
<gene>
    <name evidence="1" type="ORF">AWM70_00360</name>
</gene>
<evidence type="ECO:0000313" key="2">
    <source>
        <dbReference type="Proteomes" id="UP000092573"/>
    </source>
</evidence>
<organism evidence="1 2">
    <name type="scientific">Paenibacillus yonginensis</name>
    <dbReference type="NCBI Taxonomy" id="1462996"/>
    <lineage>
        <taxon>Bacteria</taxon>
        <taxon>Bacillati</taxon>
        <taxon>Bacillota</taxon>
        <taxon>Bacilli</taxon>
        <taxon>Bacillales</taxon>
        <taxon>Paenibacillaceae</taxon>
        <taxon>Paenibacillus</taxon>
    </lineage>
</organism>
<dbReference type="OrthoDB" id="3174265at2"/>
<evidence type="ECO:0000313" key="1">
    <source>
        <dbReference type="EMBL" id="ANS73225.1"/>
    </source>
</evidence>
<reference evidence="1 2" key="1">
    <citation type="submission" date="2016-01" db="EMBL/GenBank/DDBJ databases">
        <title>Complete Genome Sequence of Paenibacillus yonginensis DCY84, a novel Plant Growth-Promoting Bacteria with Elicitation of Induced Systemic Resistance.</title>
        <authorList>
            <person name="Kim Y.J."/>
            <person name="Yang D.C."/>
            <person name="Sukweenadhi J."/>
        </authorList>
    </citation>
    <scope>NUCLEOTIDE SEQUENCE [LARGE SCALE GENOMIC DNA]</scope>
    <source>
        <strain evidence="1 2">DCY84</strain>
    </source>
</reference>
<protein>
    <submittedName>
        <fullName evidence="1">Uncharacterized protein</fullName>
    </submittedName>
</protein>
<dbReference type="KEGG" id="pyg:AWM70_00360"/>
<dbReference type="RefSeq" id="WP_068693339.1">
    <property type="nucleotide sequence ID" value="NZ_CP014167.1"/>
</dbReference>
<dbReference type="EMBL" id="CP014167">
    <property type="protein sequence ID" value="ANS73225.1"/>
    <property type="molecule type" value="Genomic_DNA"/>
</dbReference>
<dbReference type="AlphaFoldDB" id="A0A1B1MVP1"/>
<sequence>MKATNETCVQQVRVIFFKPEHPSSSHRLRLLGWPSFKRTGPFSGTASPNASQQQAQARWDKILNLIGLLQNLHEDWQVYTNRRQLVMETSTLDFHPISELLEQQGLPHSEYELRVEYERKWGML</sequence>
<keyword evidence="2" id="KW-1185">Reference proteome</keyword>
<accession>A0A1B1MVP1</accession>
<proteinExistence type="predicted"/>